<accession>A0A6S7KG91</accession>
<protein>
    <submittedName>
        <fullName evidence="1">Uncharacterized protein</fullName>
    </submittedName>
</protein>
<sequence>FNLNLSGNSLVIYTIRKEHRYKMFVHPLKARYQLCITAYYNGLCSQMHDGIERDNDPS</sequence>
<keyword evidence="2" id="KW-1185">Reference proteome</keyword>
<reference evidence="1" key="1">
    <citation type="submission" date="2020-04" db="EMBL/GenBank/DDBJ databases">
        <authorList>
            <person name="Alioto T."/>
            <person name="Alioto T."/>
            <person name="Gomez Garrido J."/>
        </authorList>
    </citation>
    <scope>NUCLEOTIDE SEQUENCE</scope>
    <source>
        <strain evidence="1">A484AB</strain>
    </source>
</reference>
<gene>
    <name evidence="1" type="ORF">PACLA_8A070925</name>
</gene>
<organism evidence="1 2">
    <name type="scientific">Paramuricea clavata</name>
    <name type="common">Red gorgonian</name>
    <name type="synonym">Violescent sea-whip</name>
    <dbReference type="NCBI Taxonomy" id="317549"/>
    <lineage>
        <taxon>Eukaryota</taxon>
        <taxon>Metazoa</taxon>
        <taxon>Cnidaria</taxon>
        <taxon>Anthozoa</taxon>
        <taxon>Octocorallia</taxon>
        <taxon>Malacalcyonacea</taxon>
        <taxon>Plexauridae</taxon>
        <taxon>Paramuricea</taxon>
    </lineage>
</organism>
<feature type="non-terminal residue" evidence="1">
    <location>
        <position position="58"/>
    </location>
</feature>
<proteinExistence type="predicted"/>
<evidence type="ECO:0000313" key="2">
    <source>
        <dbReference type="Proteomes" id="UP001152795"/>
    </source>
</evidence>
<name>A0A6S7KG91_PARCT</name>
<dbReference type="EMBL" id="CACRXK020014680">
    <property type="protein sequence ID" value="CAB4027233.1"/>
    <property type="molecule type" value="Genomic_DNA"/>
</dbReference>
<feature type="non-terminal residue" evidence="1">
    <location>
        <position position="1"/>
    </location>
</feature>
<dbReference type="AlphaFoldDB" id="A0A6S7KG91"/>
<comment type="caution">
    <text evidence="1">The sequence shown here is derived from an EMBL/GenBank/DDBJ whole genome shotgun (WGS) entry which is preliminary data.</text>
</comment>
<evidence type="ECO:0000313" key="1">
    <source>
        <dbReference type="EMBL" id="CAB4027233.1"/>
    </source>
</evidence>
<dbReference type="Proteomes" id="UP001152795">
    <property type="component" value="Unassembled WGS sequence"/>
</dbReference>